<keyword evidence="1" id="KW-1133">Transmembrane helix</keyword>
<feature type="transmembrane region" description="Helical" evidence="1">
    <location>
        <begin position="63"/>
        <end position="85"/>
    </location>
</feature>
<dbReference type="InterPro" id="IPR025408">
    <property type="entry name" value="DUF4134"/>
</dbReference>
<evidence type="ECO:0000313" key="3">
    <source>
        <dbReference type="Proteomes" id="UP001485459"/>
    </source>
</evidence>
<evidence type="ECO:0000313" key="2">
    <source>
        <dbReference type="EMBL" id="WZN43846.1"/>
    </source>
</evidence>
<accession>A0ABZ2YVN7</accession>
<dbReference type="Proteomes" id="UP001485459">
    <property type="component" value="Chromosome"/>
</dbReference>
<name>A0ABZ2YVN7_9BACT</name>
<evidence type="ECO:0000256" key="1">
    <source>
        <dbReference type="SAM" id="Phobius"/>
    </source>
</evidence>
<organism evidence="2 3">
    <name type="scientific">Chitinophaga pollutisoli</name>
    <dbReference type="NCBI Taxonomy" id="3133966"/>
    <lineage>
        <taxon>Bacteria</taxon>
        <taxon>Pseudomonadati</taxon>
        <taxon>Bacteroidota</taxon>
        <taxon>Chitinophagia</taxon>
        <taxon>Chitinophagales</taxon>
        <taxon>Chitinophagaceae</taxon>
        <taxon>Chitinophaga</taxon>
    </lineage>
</organism>
<feature type="transmembrane region" description="Helical" evidence="1">
    <location>
        <begin position="33"/>
        <end position="51"/>
    </location>
</feature>
<reference evidence="3" key="1">
    <citation type="submission" date="2024-03" db="EMBL/GenBank/DDBJ databases">
        <title>Chitinophaga horti sp. nov., isolated from garden soil.</title>
        <authorList>
            <person name="Lee D.S."/>
            <person name="Han D.M."/>
            <person name="Baek J.H."/>
            <person name="Choi D.G."/>
            <person name="Jeon J.H."/>
            <person name="Jeon C.O."/>
        </authorList>
    </citation>
    <scope>NUCLEOTIDE SEQUENCE [LARGE SCALE GENOMIC DNA]</scope>
    <source>
        <strain evidence="3">GPA1</strain>
    </source>
</reference>
<sequence>MTTSVDVFAQSGITGLQNATNEVTKYFDHGTKLMYAIGAIVGIVGAIKVFNKFNSGDNDTGKVASAWLGSCIFLIVVSAILRGFFIG</sequence>
<keyword evidence="1" id="KW-0812">Transmembrane</keyword>
<dbReference type="EMBL" id="CP149822">
    <property type="protein sequence ID" value="WZN43846.1"/>
    <property type="molecule type" value="Genomic_DNA"/>
</dbReference>
<keyword evidence="3" id="KW-1185">Reference proteome</keyword>
<gene>
    <name evidence="2" type="ORF">WJU16_02790</name>
</gene>
<proteinExistence type="predicted"/>
<keyword evidence="1" id="KW-0472">Membrane</keyword>
<protein>
    <submittedName>
        <fullName evidence="2">DUF4134 domain-containing protein</fullName>
    </submittedName>
</protein>
<dbReference type="Pfam" id="PF13572">
    <property type="entry name" value="DUF4134"/>
    <property type="match status" value="1"/>
</dbReference>